<gene>
    <name evidence="1" type="ORF">METZ01_LOCUS385796</name>
</gene>
<protein>
    <submittedName>
        <fullName evidence="1">Uncharacterized protein</fullName>
    </submittedName>
</protein>
<evidence type="ECO:0000313" key="1">
    <source>
        <dbReference type="EMBL" id="SVD32942.1"/>
    </source>
</evidence>
<proteinExistence type="predicted"/>
<accession>A0A382UFP5</accession>
<feature type="non-terminal residue" evidence="1">
    <location>
        <position position="1"/>
    </location>
</feature>
<organism evidence="1">
    <name type="scientific">marine metagenome</name>
    <dbReference type="NCBI Taxonomy" id="408172"/>
    <lineage>
        <taxon>unclassified sequences</taxon>
        <taxon>metagenomes</taxon>
        <taxon>ecological metagenomes</taxon>
    </lineage>
</organism>
<reference evidence="1" key="1">
    <citation type="submission" date="2018-05" db="EMBL/GenBank/DDBJ databases">
        <authorList>
            <person name="Lanie J.A."/>
            <person name="Ng W.-L."/>
            <person name="Kazmierczak K.M."/>
            <person name="Andrzejewski T.M."/>
            <person name="Davidsen T.M."/>
            <person name="Wayne K.J."/>
            <person name="Tettelin H."/>
            <person name="Glass J.I."/>
            <person name="Rusch D."/>
            <person name="Podicherti R."/>
            <person name="Tsui H.-C.T."/>
            <person name="Winkler M.E."/>
        </authorList>
    </citation>
    <scope>NUCLEOTIDE SEQUENCE</scope>
</reference>
<sequence length="293" mass="32171">AKSAELLTEGKPCLLANPADAEILISFWGLSPAEMEHETHVQGQSLGQKEHLANEIHGLRPYLKGANANLVVVPCSEVECVTVTAAGSTATPITVGIQDGFIYWKPDMEKEELARKEELVRFLDGELGLELGEEGIAEVLDQEGRANRMVLVQKVSAKSKKSFEAGLLVALSADLIRRRIPVKVLELAVERFGELDDSMIVELAKACFGVQLLSKLRADFEEAGFEPPVQFAGGRSARVWVEELGFPREYAGFESASLDPLLEVDGPPDLPDLHPYQERVRDAMQELLRSPQV</sequence>
<feature type="non-terminal residue" evidence="1">
    <location>
        <position position="293"/>
    </location>
</feature>
<dbReference type="AlphaFoldDB" id="A0A382UFP5"/>
<name>A0A382UFP5_9ZZZZ</name>
<dbReference type="EMBL" id="UINC01143804">
    <property type="protein sequence ID" value="SVD32942.1"/>
    <property type="molecule type" value="Genomic_DNA"/>
</dbReference>